<dbReference type="SUPFAM" id="SSF51215">
    <property type="entry name" value="Regulatory protein AraC"/>
    <property type="match status" value="1"/>
</dbReference>
<evidence type="ECO:0000259" key="4">
    <source>
        <dbReference type="PROSITE" id="PS01124"/>
    </source>
</evidence>
<name>A0ABP8G190_9BACT</name>
<protein>
    <submittedName>
        <fullName evidence="5">AraC family transcriptional regulator</fullName>
    </submittedName>
</protein>
<dbReference type="PROSITE" id="PS00041">
    <property type="entry name" value="HTH_ARAC_FAMILY_1"/>
    <property type="match status" value="1"/>
</dbReference>
<dbReference type="Pfam" id="PF12833">
    <property type="entry name" value="HTH_18"/>
    <property type="match status" value="1"/>
</dbReference>
<dbReference type="PROSITE" id="PS01124">
    <property type="entry name" value="HTH_ARAC_FAMILY_2"/>
    <property type="match status" value="1"/>
</dbReference>
<evidence type="ECO:0000256" key="1">
    <source>
        <dbReference type="ARBA" id="ARBA00023015"/>
    </source>
</evidence>
<feature type="domain" description="HTH araC/xylS-type" evidence="4">
    <location>
        <begin position="184"/>
        <end position="282"/>
    </location>
</feature>
<keyword evidence="2" id="KW-0238">DNA-binding</keyword>
<dbReference type="SMART" id="SM00342">
    <property type="entry name" value="HTH_ARAC"/>
    <property type="match status" value="1"/>
</dbReference>
<reference evidence="6" key="1">
    <citation type="journal article" date="2019" name="Int. J. Syst. Evol. Microbiol.">
        <title>The Global Catalogue of Microorganisms (GCM) 10K type strain sequencing project: providing services to taxonomists for standard genome sequencing and annotation.</title>
        <authorList>
            <consortium name="The Broad Institute Genomics Platform"/>
            <consortium name="The Broad Institute Genome Sequencing Center for Infectious Disease"/>
            <person name="Wu L."/>
            <person name="Ma J."/>
        </authorList>
    </citation>
    <scope>NUCLEOTIDE SEQUENCE [LARGE SCALE GENOMIC DNA]</scope>
    <source>
        <strain evidence="6">JCM 17664</strain>
    </source>
</reference>
<dbReference type="Proteomes" id="UP001501207">
    <property type="component" value="Unassembled WGS sequence"/>
</dbReference>
<gene>
    <name evidence="5" type="ORF">GCM10023143_26520</name>
</gene>
<keyword evidence="3" id="KW-0804">Transcription</keyword>
<evidence type="ECO:0000256" key="3">
    <source>
        <dbReference type="ARBA" id="ARBA00023163"/>
    </source>
</evidence>
<dbReference type="Gene3D" id="1.10.10.60">
    <property type="entry name" value="Homeodomain-like"/>
    <property type="match status" value="2"/>
</dbReference>
<dbReference type="RefSeq" id="WP_344980092.1">
    <property type="nucleotide sequence ID" value="NZ_BAABFN010000006.1"/>
</dbReference>
<dbReference type="InterPro" id="IPR018062">
    <property type="entry name" value="HTH_AraC-typ_CS"/>
</dbReference>
<keyword evidence="1" id="KW-0805">Transcription regulation</keyword>
<dbReference type="Gene3D" id="2.60.120.10">
    <property type="entry name" value="Jelly Rolls"/>
    <property type="match status" value="1"/>
</dbReference>
<dbReference type="InterPro" id="IPR014710">
    <property type="entry name" value="RmlC-like_jellyroll"/>
</dbReference>
<dbReference type="InterPro" id="IPR009057">
    <property type="entry name" value="Homeodomain-like_sf"/>
</dbReference>
<dbReference type="PANTHER" id="PTHR43280:SF34">
    <property type="entry name" value="ARAC-FAMILY TRANSCRIPTIONAL REGULATOR"/>
    <property type="match status" value="1"/>
</dbReference>
<organism evidence="5 6">
    <name type="scientific">Compostibacter hankyongensis</name>
    <dbReference type="NCBI Taxonomy" id="1007089"/>
    <lineage>
        <taxon>Bacteria</taxon>
        <taxon>Pseudomonadati</taxon>
        <taxon>Bacteroidota</taxon>
        <taxon>Chitinophagia</taxon>
        <taxon>Chitinophagales</taxon>
        <taxon>Chitinophagaceae</taxon>
        <taxon>Compostibacter</taxon>
    </lineage>
</organism>
<dbReference type="EMBL" id="BAABFN010000006">
    <property type="protein sequence ID" value="GAA4315260.1"/>
    <property type="molecule type" value="Genomic_DNA"/>
</dbReference>
<dbReference type="InterPro" id="IPR037923">
    <property type="entry name" value="HTH-like"/>
</dbReference>
<evidence type="ECO:0000256" key="2">
    <source>
        <dbReference type="ARBA" id="ARBA00023125"/>
    </source>
</evidence>
<comment type="caution">
    <text evidence="5">The sequence shown here is derived from an EMBL/GenBank/DDBJ whole genome shotgun (WGS) entry which is preliminary data.</text>
</comment>
<dbReference type="SUPFAM" id="SSF46689">
    <property type="entry name" value="Homeodomain-like"/>
    <property type="match status" value="2"/>
</dbReference>
<dbReference type="InterPro" id="IPR020449">
    <property type="entry name" value="Tscrpt_reg_AraC-type_HTH"/>
</dbReference>
<accession>A0ABP8G190</accession>
<dbReference type="InterPro" id="IPR018060">
    <property type="entry name" value="HTH_AraC"/>
</dbReference>
<evidence type="ECO:0000313" key="5">
    <source>
        <dbReference type="EMBL" id="GAA4315260.1"/>
    </source>
</evidence>
<proteinExistence type="predicted"/>
<dbReference type="PANTHER" id="PTHR43280">
    <property type="entry name" value="ARAC-FAMILY TRANSCRIPTIONAL REGULATOR"/>
    <property type="match status" value="1"/>
</dbReference>
<sequence length="292" mass="33438">MKIVYEHQSPNPGMGFIVKEYRQDHFTSPFHFHDLYELILIVRSYGKLYAGNKVLNFKDNEVFLFAPGFAHCFYNERSFISSGETAHAIVIFFRGDFLGKDFFSNAEMARSRDLFQNAAFGIKVTDTDALMHGYFTSITQKSGMDALIILLQLINLLSGRNDLSLINPEVSRVTLNNADSARLEPVLKYVIENFKDEIYNREAAALACLNEAAFCRYFKSRTQQTFSQFVNNVRVVHAADLLLKEDRGIADIGYECGFKNISYFNRQFKNIMGQTPMAYRNTLKRANDTLIV</sequence>
<dbReference type="PRINTS" id="PR00032">
    <property type="entry name" value="HTHARAC"/>
</dbReference>
<keyword evidence="6" id="KW-1185">Reference proteome</keyword>
<evidence type="ECO:0000313" key="6">
    <source>
        <dbReference type="Proteomes" id="UP001501207"/>
    </source>
</evidence>